<feature type="transmembrane region" description="Helical" evidence="1">
    <location>
        <begin position="12"/>
        <end position="28"/>
    </location>
</feature>
<comment type="caution">
    <text evidence="2">The sequence shown here is derived from an EMBL/GenBank/DDBJ whole genome shotgun (WGS) entry which is preliminary data.</text>
</comment>
<keyword evidence="1" id="KW-0812">Transmembrane</keyword>
<dbReference type="RefSeq" id="WP_309863267.1">
    <property type="nucleotide sequence ID" value="NZ_JAVDQG010000002.1"/>
</dbReference>
<keyword evidence="1" id="KW-1133">Transmembrane helix</keyword>
<dbReference type="Proteomes" id="UP001185012">
    <property type="component" value="Unassembled WGS sequence"/>
</dbReference>
<name>A0ABU1IJW8_9BACL</name>
<reference evidence="2 3" key="1">
    <citation type="submission" date="2023-07" db="EMBL/GenBank/DDBJ databases">
        <title>Genomic Encyclopedia of Type Strains, Phase IV (KMG-IV): sequencing the most valuable type-strain genomes for metagenomic binning, comparative biology and taxonomic classification.</title>
        <authorList>
            <person name="Goeker M."/>
        </authorList>
    </citation>
    <scope>NUCLEOTIDE SEQUENCE [LARGE SCALE GENOMIC DNA]</scope>
    <source>
        <strain evidence="2 3">DSM 45903</strain>
    </source>
</reference>
<dbReference type="PANTHER" id="PTHR39164:SF1">
    <property type="entry name" value="PROTEIN CCDC"/>
    <property type="match status" value="1"/>
</dbReference>
<evidence type="ECO:0000313" key="2">
    <source>
        <dbReference type="EMBL" id="MDR6225079.1"/>
    </source>
</evidence>
<feature type="transmembrane region" description="Helical" evidence="1">
    <location>
        <begin position="95"/>
        <end position="116"/>
    </location>
</feature>
<evidence type="ECO:0000256" key="1">
    <source>
        <dbReference type="SAM" id="Phobius"/>
    </source>
</evidence>
<dbReference type="PANTHER" id="PTHR39164">
    <property type="entry name" value="PROTEIN CCDC"/>
    <property type="match status" value="1"/>
</dbReference>
<proteinExistence type="predicted"/>
<dbReference type="InterPro" id="IPR031306">
    <property type="entry name" value="CcdC"/>
</dbReference>
<protein>
    <submittedName>
        <fullName evidence="2">Membrane protein CcdC involved in cytochrome C biogenesis</fullName>
    </submittedName>
</protein>
<keyword evidence="3" id="KW-1185">Reference proteome</keyword>
<dbReference type="EMBL" id="JAVDQG010000002">
    <property type="protein sequence ID" value="MDR6225079.1"/>
    <property type="molecule type" value="Genomic_DNA"/>
</dbReference>
<feature type="transmembrane region" description="Helical" evidence="1">
    <location>
        <begin position="63"/>
        <end position="83"/>
    </location>
</feature>
<feature type="transmembrane region" description="Helical" evidence="1">
    <location>
        <begin position="128"/>
        <end position="147"/>
    </location>
</feature>
<sequence length="166" mass="19060">MGFPFGLNPQWITWGTLVMAGLFLFVRLRAARHPTNGKKIIMPPLGMSTGFLMFLYPPAQIPLSWGIAAFLTGAFCFSLPLIYTSRFEVVGRNIYLKRSKAFVWILLILLAIRMLAHEYVEHLISLEQTAGVFFILAFGMLLPWRLAMYREYTRLRRGMLLVEKGK</sequence>
<organism evidence="2 3">
    <name type="scientific">Desmospora profundinema</name>
    <dbReference type="NCBI Taxonomy" id="1571184"/>
    <lineage>
        <taxon>Bacteria</taxon>
        <taxon>Bacillati</taxon>
        <taxon>Bacillota</taxon>
        <taxon>Bacilli</taxon>
        <taxon>Bacillales</taxon>
        <taxon>Thermoactinomycetaceae</taxon>
        <taxon>Desmospora</taxon>
    </lineage>
</organism>
<dbReference type="InterPro" id="IPR058247">
    <property type="entry name" value="DUF1453"/>
</dbReference>
<feature type="transmembrane region" description="Helical" evidence="1">
    <location>
        <begin position="40"/>
        <end position="57"/>
    </location>
</feature>
<keyword evidence="1" id="KW-0472">Membrane</keyword>
<evidence type="ECO:0000313" key="3">
    <source>
        <dbReference type="Proteomes" id="UP001185012"/>
    </source>
</evidence>
<dbReference type="Pfam" id="PF07301">
    <property type="entry name" value="DUF1453"/>
    <property type="match status" value="1"/>
</dbReference>
<gene>
    <name evidence="2" type="ORF">JOE21_001070</name>
</gene>
<accession>A0ABU1IJW8</accession>
<dbReference type="PIRSF" id="PIRSF021441">
    <property type="entry name" value="DUF1453"/>
    <property type="match status" value="1"/>
</dbReference>